<evidence type="ECO:0008006" key="4">
    <source>
        <dbReference type="Google" id="ProtNLM"/>
    </source>
</evidence>
<keyword evidence="1" id="KW-0732">Signal</keyword>
<evidence type="ECO:0000313" key="2">
    <source>
        <dbReference type="EMBL" id="MBK1726189.1"/>
    </source>
</evidence>
<dbReference type="RefSeq" id="WP_200257035.1">
    <property type="nucleotide sequence ID" value="NZ_NRSH01000028.1"/>
</dbReference>
<evidence type="ECO:0000313" key="3">
    <source>
        <dbReference type="Proteomes" id="UP000738126"/>
    </source>
</evidence>
<comment type="caution">
    <text evidence="2">The sequence shown here is derived from an EMBL/GenBank/DDBJ whole genome shotgun (WGS) entry which is preliminary data.</text>
</comment>
<keyword evidence="3" id="KW-1185">Reference proteome</keyword>
<feature type="signal peptide" evidence="1">
    <location>
        <begin position="1"/>
        <end position="29"/>
    </location>
</feature>
<feature type="chain" id="PRO_5047525504" description="Type II secretion system protein N" evidence="1">
    <location>
        <begin position="30"/>
        <end position="170"/>
    </location>
</feature>
<name>A0ABS1E7D0_9GAMM</name>
<evidence type="ECO:0000256" key="1">
    <source>
        <dbReference type="SAM" id="SignalP"/>
    </source>
</evidence>
<accession>A0ABS1E7D0</accession>
<dbReference type="EMBL" id="NRSH01000028">
    <property type="protein sequence ID" value="MBK1726189.1"/>
    <property type="molecule type" value="Genomic_DNA"/>
</dbReference>
<sequence>MAMRITTGRLARIPLALALACGAVTPAWGGERPLGHYAHVSAQELAQWRGGWRNDEGVWVRFGLESTLRVDGELIGGAQWGPVRLSMDSLDSVRSAAPVVQQLSDGVAMEGVEFRQSMSSQGLVMTLQNTVNHRVIQHLQGMDVQLGGVDLGPAYRSGEVLQGQLVGALR</sequence>
<gene>
    <name evidence="2" type="ORF">CKO13_03945</name>
</gene>
<proteinExistence type="predicted"/>
<protein>
    <recommendedName>
        <fullName evidence="4">Type II secretion system protein N</fullName>
    </recommendedName>
</protein>
<dbReference type="Proteomes" id="UP000738126">
    <property type="component" value="Unassembled WGS sequence"/>
</dbReference>
<organism evidence="2 3">
    <name type="scientific">Halorhodospira neutriphila</name>
    <dbReference type="NCBI Taxonomy" id="168379"/>
    <lineage>
        <taxon>Bacteria</taxon>
        <taxon>Pseudomonadati</taxon>
        <taxon>Pseudomonadota</taxon>
        <taxon>Gammaproteobacteria</taxon>
        <taxon>Chromatiales</taxon>
        <taxon>Ectothiorhodospiraceae</taxon>
        <taxon>Halorhodospira</taxon>
    </lineage>
</organism>
<reference evidence="2 3" key="1">
    <citation type="journal article" date="2020" name="Microorganisms">
        <title>Osmotic Adaptation and Compatible Solute Biosynthesis of Phototrophic Bacteria as Revealed from Genome Analyses.</title>
        <authorList>
            <person name="Imhoff J.F."/>
            <person name="Rahn T."/>
            <person name="Kunzel S."/>
            <person name="Keller A."/>
            <person name="Neulinger S.C."/>
        </authorList>
    </citation>
    <scope>NUCLEOTIDE SEQUENCE [LARGE SCALE GENOMIC DNA]</scope>
    <source>
        <strain evidence="2 3">DSM 15116</strain>
    </source>
</reference>